<comment type="caution">
    <text evidence="1">The sequence shown here is derived from an EMBL/GenBank/DDBJ whole genome shotgun (WGS) entry which is preliminary data.</text>
</comment>
<organism evidence="1 2">
    <name type="scientific">Trichothecium roseum</name>
    <dbReference type="NCBI Taxonomy" id="47278"/>
    <lineage>
        <taxon>Eukaryota</taxon>
        <taxon>Fungi</taxon>
        <taxon>Dikarya</taxon>
        <taxon>Ascomycota</taxon>
        <taxon>Pezizomycotina</taxon>
        <taxon>Sordariomycetes</taxon>
        <taxon>Hypocreomycetidae</taxon>
        <taxon>Hypocreales</taxon>
        <taxon>Hypocreales incertae sedis</taxon>
        <taxon>Trichothecium</taxon>
    </lineage>
</organism>
<accession>A0ACC0UVM2</accession>
<proteinExistence type="predicted"/>
<reference evidence="1" key="1">
    <citation type="submission" date="2022-10" db="EMBL/GenBank/DDBJ databases">
        <title>Complete Genome of Trichothecium roseum strain YXFP-22015, a Plant Pathogen Isolated from Citrus.</title>
        <authorList>
            <person name="Wang Y."/>
            <person name="Zhu L."/>
        </authorList>
    </citation>
    <scope>NUCLEOTIDE SEQUENCE</scope>
    <source>
        <strain evidence="1">YXFP-22015</strain>
    </source>
</reference>
<sequence>MRTSTFLLPSVATLALAQQPPAWLQSVGFNSSFTLTPEQISAGQLDREVALSVENATRFDNSQLAFGGPHEDDFYTLPPLTNTTGPLKAGQVLKVQAYTDPTSYVIPPTTGLSRILYTTTNINGTVVPASAFILWPFQPRQFRDGVSSTADGEGVSAPAVLWAHGTSGHFANGAPSARRDLWYANAAPFTLAQAGYAVVAPDYAGLGISHSWDGSFIPHQYLISPAAAADALYAMGAAQDAFAGELSGEYVVMGHSQGGGVAWSAAELLAAQADTFADVIDGYRGTISGSPTVEALAGLPQFIVSWVSLYLADIFPSFRQEEWLTPTGIARSQLLKDIEGCIGVSQQLFLTGEDPHKPGYEDTWYAEAYSKLANAGRKDFRGPLMVIHATADVYNSFNVTEAAVKETWEMFPDNDLEFVVIPGIGHVPALDATRPRWLQWIEERFERKPVPKQGPVRTTVNSWLPLERYSKVGGSFLQWAGLPEFSYQAILGL</sequence>
<evidence type="ECO:0000313" key="1">
    <source>
        <dbReference type="EMBL" id="KAI9897780.1"/>
    </source>
</evidence>
<name>A0ACC0UVM2_9HYPO</name>
<dbReference type="Proteomes" id="UP001163324">
    <property type="component" value="Chromosome 7"/>
</dbReference>
<dbReference type="EMBL" id="CM047946">
    <property type="protein sequence ID" value="KAI9897780.1"/>
    <property type="molecule type" value="Genomic_DNA"/>
</dbReference>
<evidence type="ECO:0000313" key="2">
    <source>
        <dbReference type="Proteomes" id="UP001163324"/>
    </source>
</evidence>
<keyword evidence="2" id="KW-1185">Reference proteome</keyword>
<protein>
    <submittedName>
        <fullName evidence="1">Uncharacterized protein</fullName>
    </submittedName>
</protein>
<gene>
    <name evidence="1" type="ORF">N3K66_007636</name>
</gene>